<dbReference type="PROSITE" id="PS50949">
    <property type="entry name" value="HTH_GNTR"/>
    <property type="match status" value="1"/>
</dbReference>
<dbReference type="Proteomes" id="UP001597260">
    <property type="component" value="Unassembled WGS sequence"/>
</dbReference>
<dbReference type="InterPro" id="IPR036388">
    <property type="entry name" value="WH-like_DNA-bd_sf"/>
</dbReference>
<dbReference type="Pfam" id="PF07729">
    <property type="entry name" value="FCD"/>
    <property type="match status" value="1"/>
</dbReference>
<dbReference type="Pfam" id="PF00392">
    <property type="entry name" value="GntR"/>
    <property type="match status" value="1"/>
</dbReference>
<organism evidence="5 6">
    <name type="scientific">Micromonospora sonneratiae</name>
    <dbReference type="NCBI Taxonomy" id="1184706"/>
    <lineage>
        <taxon>Bacteria</taxon>
        <taxon>Bacillati</taxon>
        <taxon>Actinomycetota</taxon>
        <taxon>Actinomycetes</taxon>
        <taxon>Micromonosporales</taxon>
        <taxon>Micromonosporaceae</taxon>
        <taxon>Micromonospora</taxon>
    </lineage>
</organism>
<evidence type="ECO:0000256" key="1">
    <source>
        <dbReference type="ARBA" id="ARBA00023015"/>
    </source>
</evidence>
<dbReference type="EMBL" id="JBHTMP010000006">
    <property type="protein sequence ID" value="MFD1320602.1"/>
    <property type="molecule type" value="Genomic_DNA"/>
</dbReference>
<dbReference type="InterPro" id="IPR036390">
    <property type="entry name" value="WH_DNA-bd_sf"/>
</dbReference>
<comment type="caution">
    <text evidence="5">The sequence shown here is derived from an EMBL/GenBank/DDBJ whole genome shotgun (WGS) entry which is preliminary data.</text>
</comment>
<dbReference type="InterPro" id="IPR008920">
    <property type="entry name" value="TF_FadR/GntR_C"/>
</dbReference>
<name>A0ABW3Y819_9ACTN</name>
<dbReference type="InterPro" id="IPR011711">
    <property type="entry name" value="GntR_C"/>
</dbReference>
<keyword evidence="1" id="KW-0805">Transcription regulation</keyword>
<dbReference type="CDD" id="cd07377">
    <property type="entry name" value="WHTH_GntR"/>
    <property type="match status" value="1"/>
</dbReference>
<dbReference type="InterPro" id="IPR000485">
    <property type="entry name" value="AsnC-type_HTH_dom"/>
</dbReference>
<gene>
    <name evidence="5" type="ORF">ACFQ4H_05795</name>
</gene>
<dbReference type="SMART" id="SM00895">
    <property type="entry name" value="FCD"/>
    <property type="match status" value="1"/>
</dbReference>
<reference evidence="6" key="1">
    <citation type="journal article" date="2019" name="Int. J. Syst. Evol. Microbiol.">
        <title>The Global Catalogue of Microorganisms (GCM) 10K type strain sequencing project: providing services to taxonomists for standard genome sequencing and annotation.</title>
        <authorList>
            <consortium name="The Broad Institute Genomics Platform"/>
            <consortium name="The Broad Institute Genome Sequencing Center for Infectious Disease"/>
            <person name="Wu L."/>
            <person name="Ma J."/>
        </authorList>
    </citation>
    <scope>NUCLEOTIDE SEQUENCE [LARGE SCALE GENOMIC DNA]</scope>
    <source>
        <strain evidence="6">JCM 31037</strain>
    </source>
</reference>
<keyword evidence="2" id="KW-0238">DNA-binding</keyword>
<keyword evidence="3" id="KW-0804">Transcription</keyword>
<dbReference type="PANTHER" id="PTHR43537">
    <property type="entry name" value="TRANSCRIPTIONAL REGULATOR, GNTR FAMILY"/>
    <property type="match status" value="1"/>
</dbReference>
<evidence type="ECO:0000313" key="5">
    <source>
        <dbReference type="EMBL" id="MFD1320602.1"/>
    </source>
</evidence>
<sequence>MGTPASLSKSEAVYQRLRVRILDGTYSSGFRLVLGQVAKEFGVSPVPVREAVRRLEAEGLVTFIRNVGAEVAGINTSDYADAMQTLAVLEGMATALAAGRLTKQDIAKANEINEEMREMLGERFDPVRFTDLNHQFHEVLCATCPNRHLHDLLQREWERIALIRRSSFTFVPGRSRASVEEHDALLALIRSGAEPGEIEMVARRHKLRTMEQFLARRSEQS</sequence>
<dbReference type="PANTHER" id="PTHR43537:SF24">
    <property type="entry name" value="GLUCONATE OPERON TRANSCRIPTIONAL REPRESSOR"/>
    <property type="match status" value="1"/>
</dbReference>
<dbReference type="InterPro" id="IPR000524">
    <property type="entry name" value="Tscrpt_reg_HTH_GntR"/>
</dbReference>
<evidence type="ECO:0000256" key="3">
    <source>
        <dbReference type="ARBA" id="ARBA00023163"/>
    </source>
</evidence>
<dbReference type="RefSeq" id="WP_377567758.1">
    <property type="nucleotide sequence ID" value="NZ_JBHTMP010000006.1"/>
</dbReference>
<dbReference type="PRINTS" id="PR00033">
    <property type="entry name" value="HTHASNC"/>
</dbReference>
<feature type="domain" description="HTH gntR-type" evidence="4">
    <location>
        <begin position="7"/>
        <end position="74"/>
    </location>
</feature>
<keyword evidence="6" id="KW-1185">Reference proteome</keyword>
<evidence type="ECO:0000313" key="6">
    <source>
        <dbReference type="Proteomes" id="UP001597260"/>
    </source>
</evidence>
<accession>A0ABW3Y819</accession>
<dbReference type="SUPFAM" id="SSF48008">
    <property type="entry name" value="GntR ligand-binding domain-like"/>
    <property type="match status" value="1"/>
</dbReference>
<proteinExistence type="predicted"/>
<dbReference type="Gene3D" id="1.20.120.530">
    <property type="entry name" value="GntR ligand-binding domain-like"/>
    <property type="match status" value="1"/>
</dbReference>
<dbReference type="SUPFAM" id="SSF46785">
    <property type="entry name" value="Winged helix' DNA-binding domain"/>
    <property type="match status" value="1"/>
</dbReference>
<protein>
    <submittedName>
        <fullName evidence="5">GntR family transcriptional regulator</fullName>
    </submittedName>
</protein>
<evidence type="ECO:0000259" key="4">
    <source>
        <dbReference type="PROSITE" id="PS50949"/>
    </source>
</evidence>
<dbReference type="Gene3D" id="1.10.10.10">
    <property type="entry name" value="Winged helix-like DNA-binding domain superfamily/Winged helix DNA-binding domain"/>
    <property type="match status" value="1"/>
</dbReference>
<dbReference type="SMART" id="SM00345">
    <property type="entry name" value="HTH_GNTR"/>
    <property type="match status" value="1"/>
</dbReference>
<evidence type="ECO:0000256" key="2">
    <source>
        <dbReference type="ARBA" id="ARBA00023125"/>
    </source>
</evidence>